<organism evidence="2 3">
    <name type="scientific">Hominenteromicrobium mulieris</name>
    <dbReference type="NCBI Taxonomy" id="2885357"/>
    <lineage>
        <taxon>Bacteria</taxon>
        <taxon>Bacillati</taxon>
        <taxon>Bacillota</taxon>
        <taxon>Clostridia</taxon>
        <taxon>Eubacteriales</taxon>
        <taxon>Oscillospiraceae</taxon>
        <taxon>Hominenteromicrobium</taxon>
    </lineage>
</organism>
<sequence length="278" mass="31260">MNKKAIIFTVAILILLVGASVIYFTMDRSSEAETENSSSMSAAEPESSNSPLETSSEAPTESEPKESASETTSSEVNSPEADALIRTFAEIGEPYTLHSRYYNQGEAKTEDAPWLGWDGDLELCITDAIVKEYEESDIKYNSDSSIWARYASDFEDPCILHVELSLKNVDAENKNGVKYKFNANMFVLSAYEDLLPENQNNPEGYTTVGNYYSAYETYFDPHGPGDDYWSFELQPGETQNFTIEFLIDRVYLSQKDPFLAITPGREIFYGVMLRDLAK</sequence>
<evidence type="ECO:0000313" key="2">
    <source>
        <dbReference type="EMBL" id="MCC2136310.1"/>
    </source>
</evidence>
<dbReference type="RefSeq" id="WP_308448828.1">
    <property type="nucleotide sequence ID" value="NZ_JAJEQC010000003.1"/>
</dbReference>
<comment type="caution">
    <text evidence="2">The sequence shown here is derived from an EMBL/GenBank/DDBJ whole genome shotgun (WGS) entry which is preliminary data.</text>
</comment>
<dbReference type="AlphaFoldDB" id="A0AAE3DGH8"/>
<evidence type="ECO:0000313" key="3">
    <source>
        <dbReference type="Proteomes" id="UP001199424"/>
    </source>
</evidence>
<feature type="region of interest" description="Disordered" evidence="1">
    <location>
        <begin position="34"/>
        <end position="79"/>
    </location>
</feature>
<gene>
    <name evidence="2" type="ORF">LKD31_04690</name>
</gene>
<dbReference type="EMBL" id="JAJEQC010000003">
    <property type="protein sequence ID" value="MCC2136310.1"/>
    <property type="molecule type" value="Genomic_DNA"/>
</dbReference>
<protein>
    <submittedName>
        <fullName evidence="2">Uncharacterized protein</fullName>
    </submittedName>
</protein>
<accession>A0AAE3DGH8</accession>
<keyword evidence="3" id="KW-1185">Reference proteome</keyword>
<feature type="compositionally biased region" description="Low complexity" evidence="1">
    <location>
        <begin position="36"/>
        <end position="61"/>
    </location>
</feature>
<dbReference type="Proteomes" id="UP001199424">
    <property type="component" value="Unassembled WGS sequence"/>
</dbReference>
<evidence type="ECO:0000256" key="1">
    <source>
        <dbReference type="SAM" id="MobiDB-lite"/>
    </source>
</evidence>
<name>A0AAE3DGH8_9FIRM</name>
<reference evidence="2" key="1">
    <citation type="submission" date="2021-10" db="EMBL/GenBank/DDBJ databases">
        <title>Anaerobic single-cell dispensing facilitates the cultivation of human gut bacteria.</title>
        <authorList>
            <person name="Afrizal A."/>
        </authorList>
    </citation>
    <scope>NUCLEOTIDE SEQUENCE</scope>
    <source>
        <strain evidence="2">CLA-AA-H250</strain>
    </source>
</reference>
<proteinExistence type="predicted"/>